<keyword evidence="3" id="KW-1185">Reference proteome</keyword>
<reference evidence="2 3" key="1">
    <citation type="submission" date="2019-08" db="EMBL/GenBank/DDBJ databases">
        <authorList>
            <person name="Khan S.A."/>
            <person name="Jeon C.O."/>
            <person name="Jeong S.E."/>
        </authorList>
    </citation>
    <scope>NUCLEOTIDE SEQUENCE [LARGE SCALE GENOMIC DNA]</scope>
    <source>
        <strain evidence="3">IMCC1728</strain>
    </source>
</reference>
<dbReference type="Pfam" id="PF18914">
    <property type="entry name" value="DUF5666"/>
    <property type="match status" value="4"/>
</dbReference>
<dbReference type="InterPro" id="IPR043724">
    <property type="entry name" value="DUF5666"/>
</dbReference>
<proteinExistence type="predicted"/>
<accession>A0A5C6U3A1</accession>
<evidence type="ECO:0000313" key="3">
    <source>
        <dbReference type="Proteomes" id="UP000321832"/>
    </source>
</evidence>
<evidence type="ECO:0000313" key="2">
    <source>
        <dbReference type="EMBL" id="TXC67327.1"/>
    </source>
</evidence>
<dbReference type="Proteomes" id="UP000321832">
    <property type="component" value="Unassembled WGS sequence"/>
</dbReference>
<feature type="domain" description="DUF5666" evidence="1">
    <location>
        <begin position="332"/>
        <end position="387"/>
    </location>
</feature>
<name>A0A5C6U3A1_9BURK</name>
<dbReference type="PROSITE" id="PS51257">
    <property type="entry name" value="PROKAR_LIPOPROTEIN"/>
    <property type="match status" value="1"/>
</dbReference>
<comment type="caution">
    <text evidence="2">The sequence shown here is derived from an EMBL/GenBank/DDBJ whole genome shotgun (WGS) entry which is preliminary data.</text>
</comment>
<gene>
    <name evidence="2" type="ORF">FSC37_21400</name>
</gene>
<feature type="domain" description="DUF5666" evidence="1">
    <location>
        <begin position="104"/>
        <end position="172"/>
    </location>
</feature>
<dbReference type="EMBL" id="VOPW01000001">
    <property type="protein sequence ID" value="TXC67327.1"/>
    <property type="molecule type" value="Genomic_DNA"/>
</dbReference>
<dbReference type="AlphaFoldDB" id="A0A5C6U3A1"/>
<feature type="domain" description="DUF5666" evidence="1">
    <location>
        <begin position="414"/>
        <end position="466"/>
    </location>
</feature>
<evidence type="ECO:0000259" key="1">
    <source>
        <dbReference type="Pfam" id="PF18914"/>
    </source>
</evidence>
<sequence length="472" mass="47792">MKAVKWLVQALAGAALVGWVLAGCGGGVGSGGTGMASGLAQGTVSGFGSVLVDGDRYDDSAIATYAETAPGQQVQTVARLGERVEVEAELGQARRLRVDAAVLGAVETVSADGFALLGQNVRINADAARGPVTQFAGGYLGLASVRAGDVVEVHAFVRRLAGGYQLQATRIERRDAAPAFVKVSGLISGRDAAGFQLGGLRVLTGGATVLPAGAVLTDGQRVSVLAPAASLVVEPGAAPVLRAAQLRVAVLGRAGDEVAISGVIGLFDGATGRFDLGGTLIDASAATLRPEGTTLADGLYVLARGTLQADGSVRAATVRLRDGRSETETELKGTVIGLDPATLSFHVRGVPVDARTAEIEGCAGRPLAEGDYVKIEGRLGPTGVIAKSVHCEDAPADAVIEREGSAGSVDAAARRFVLAVPGGGSVAVSWSDITYFEGVSAATLAGQRVEVEGRLVDGVLQARKIELETPGN</sequence>
<feature type="domain" description="DUF5666" evidence="1">
    <location>
        <begin position="269"/>
        <end position="317"/>
    </location>
</feature>
<protein>
    <recommendedName>
        <fullName evidence="1">DUF5666 domain-containing protein</fullName>
    </recommendedName>
</protein>
<organism evidence="2 3">
    <name type="scientific">Piscinibacter aquaticus</name>
    <dbReference type="NCBI Taxonomy" id="392597"/>
    <lineage>
        <taxon>Bacteria</taxon>
        <taxon>Pseudomonadati</taxon>
        <taxon>Pseudomonadota</taxon>
        <taxon>Betaproteobacteria</taxon>
        <taxon>Burkholderiales</taxon>
        <taxon>Sphaerotilaceae</taxon>
        <taxon>Piscinibacter</taxon>
    </lineage>
</organism>